<name>X6M208_RETFI</name>
<evidence type="ECO:0000313" key="4">
    <source>
        <dbReference type="EMBL" id="ETO07437.1"/>
    </source>
</evidence>
<protein>
    <submittedName>
        <fullName evidence="4">Uncharacterized protein</fullName>
    </submittedName>
</protein>
<dbReference type="GO" id="GO:0005634">
    <property type="term" value="C:nucleus"/>
    <property type="evidence" value="ECO:0007669"/>
    <property type="project" value="UniProtKB-SubCell"/>
</dbReference>
<feature type="region of interest" description="Disordered" evidence="3">
    <location>
        <begin position="28"/>
        <end position="150"/>
    </location>
</feature>
<dbReference type="PANTHER" id="PTHR16171:SF7">
    <property type="entry name" value="DNA REPAIR PROTEIN RAD2"/>
    <property type="match status" value="1"/>
</dbReference>
<dbReference type="GO" id="GO:0004520">
    <property type="term" value="F:DNA endonuclease activity"/>
    <property type="evidence" value="ECO:0007669"/>
    <property type="project" value="TreeGrafter"/>
</dbReference>
<feature type="compositionally biased region" description="Polar residues" evidence="3">
    <location>
        <begin position="44"/>
        <end position="53"/>
    </location>
</feature>
<organism evidence="4 5">
    <name type="scientific">Reticulomyxa filosa</name>
    <dbReference type="NCBI Taxonomy" id="46433"/>
    <lineage>
        <taxon>Eukaryota</taxon>
        <taxon>Sar</taxon>
        <taxon>Rhizaria</taxon>
        <taxon>Retaria</taxon>
        <taxon>Foraminifera</taxon>
        <taxon>Monothalamids</taxon>
        <taxon>Reticulomyxidae</taxon>
        <taxon>Reticulomyxa</taxon>
    </lineage>
</organism>
<dbReference type="AlphaFoldDB" id="X6M208"/>
<keyword evidence="5" id="KW-1185">Reference proteome</keyword>
<feature type="compositionally biased region" description="Basic and acidic residues" evidence="3">
    <location>
        <begin position="60"/>
        <end position="77"/>
    </location>
</feature>
<evidence type="ECO:0000256" key="2">
    <source>
        <dbReference type="ARBA" id="ARBA00023242"/>
    </source>
</evidence>
<evidence type="ECO:0000256" key="3">
    <source>
        <dbReference type="SAM" id="MobiDB-lite"/>
    </source>
</evidence>
<keyword evidence="2" id="KW-0539">Nucleus</keyword>
<reference evidence="4 5" key="1">
    <citation type="journal article" date="2013" name="Curr. Biol.">
        <title>The Genome of the Foraminiferan Reticulomyxa filosa.</title>
        <authorList>
            <person name="Glockner G."/>
            <person name="Hulsmann N."/>
            <person name="Schleicher M."/>
            <person name="Noegel A.A."/>
            <person name="Eichinger L."/>
            <person name="Gallinger C."/>
            <person name="Pawlowski J."/>
            <person name="Sierra R."/>
            <person name="Euteneuer U."/>
            <person name="Pillet L."/>
            <person name="Moustafa A."/>
            <person name="Platzer M."/>
            <person name="Groth M."/>
            <person name="Szafranski K."/>
            <person name="Schliwa M."/>
        </authorList>
    </citation>
    <scope>NUCLEOTIDE SEQUENCE [LARGE SCALE GENOMIC DNA]</scope>
</reference>
<feature type="compositionally biased region" description="Basic and acidic residues" evidence="3">
    <location>
        <begin position="118"/>
        <end position="135"/>
    </location>
</feature>
<evidence type="ECO:0000313" key="5">
    <source>
        <dbReference type="Proteomes" id="UP000023152"/>
    </source>
</evidence>
<dbReference type="GO" id="GO:0003697">
    <property type="term" value="F:single-stranded DNA binding"/>
    <property type="evidence" value="ECO:0007669"/>
    <property type="project" value="TreeGrafter"/>
</dbReference>
<comment type="caution">
    <text evidence="4">The sequence shown here is derived from an EMBL/GenBank/DDBJ whole genome shotgun (WGS) entry which is preliminary data.</text>
</comment>
<evidence type="ECO:0000256" key="1">
    <source>
        <dbReference type="ARBA" id="ARBA00004123"/>
    </source>
</evidence>
<dbReference type="Proteomes" id="UP000023152">
    <property type="component" value="Unassembled WGS sequence"/>
</dbReference>
<dbReference type="EMBL" id="ASPP01026168">
    <property type="protein sequence ID" value="ETO07437.1"/>
    <property type="molecule type" value="Genomic_DNA"/>
</dbReference>
<accession>X6M208</accession>
<feature type="compositionally biased region" description="Acidic residues" evidence="3">
    <location>
        <begin position="92"/>
        <end position="117"/>
    </location>
</feature>
<gene>
    <name evidence="4" type="ORF">RFI_29958</name>
</gene>
<comment type="subcellular location">
    <subcellularLocation>
        <location evidence="1">Nucleus</location>
    </subcellularLocation>
</comment>
<dbReference type="PANTHER" id="PTHR16171">
    <property type="entry name" value="DNA REPAIR PROTEIN COMPLEMENTING XP-G CELLS-RELATED"/>
    <property type="match status" value="1"/>
</dbReference>
<sequence>MRRIRREASENDIRKAAERLLWHQLKLMRTQSLKGEEKEETKQVDGTTNSYTTFIFEESVSVKKHETSNEKEEKKEEREEDDESIDNNENNENNDDNDDNDDDHDDDHDDHDDDDEELSRPLEDTSNKNKIENKTRHLNRSRKKNNGNEEEIFQLPDDLTDLTAAEIAQYPASMQYEIMQRMRDQLRQENRQEFLVASTDPEQYASVQLTNCQLKTYPNILEQITYMCM</sequence>
<feature type="compositionally biased region" description="Basic residues" evidence="3">
    <location>
        <begin position="136"/>
        <end position="145"/>
    </location>
</feature>
<proteinExistence type="predicted"/>
<feature type="compositionally biased region" description="Basic and acidic residues" evidence="3">
    <location>
        <begin position="34"/>
        <end position="43"/>
    </location>
</feature>